<sequence length="736" mass="83746">MKKLVLLLTILLVFNLLGIQSFAISYIGLLDSESYTMSQSNVRYELSRIVDNVANDSWSNGCGFEVGSYIDFIFDEIQDIDSVVYDTSMDYNMKIIFYGENGLVIYEKSLPGAASGGSINVQVEGVKRVRLYRYSGSGRSLFEEIDFTPMLPKMGDLVCTYDTAISKINLSWNDLGEGVTYKLYLNNNLIETFDNSTLNYTINNLTSNTTYEIKIIASKEGYRDAVFIDNITTLNYFSFSPTNTDSNVGDTWINVKWDEVSEAIGYQVQIDDGEIINVNDLSYRFEELQSDTSYTVKIRTAFEGDLYSDWTIINAKTLLPPEVPPYKPDSLEILQVDTDSVKVKVSDTLYADSYIWYLNNNMVAETTEREYTFTGLKENTSYSVACRAKNEYGESRFPVSRLVKTLEIPKPKVTSVSTQNAGYSAGGGLIKQVTWDSENVEEGFELYVDGALVGEYDALTNEAALNFEELGLEDGYHDIEIRPKDADGVGYKVRITNQGTDNEDMDQVVGFMDKALQVIKKGGIYFLIILISFGLSMFGAQFLFNKFKLSLVTTTPEQLEAEPDEAMSVDFKKKDGMDKQFKEIADRAEDGYFRNKKENIRFDKNIKQENKEAKVITRYVPKYRMKNKTEMVVKVSAGYRNIDLGDLDNYLKYARMNEYDKQLIKNAVEDWKKKSNFNKFVHISSNNKKLTLGGYKMKEEKKPIEGGVKNNVKKTEEEVIREYENKILNLAKNKTT</sequence>
<evidence type="ECO:0000256" key="2">
    <source>
        <dbReference type="SAM" id="Phobius"/>
    </source>
</evidence>
<dbReference type="SMART" id="SM00060">
    <property type="entry name" value="FN3"/>
    <property type="match status" value="3"/>
</dbReference>
<dbReference type="PANTHER" id="PTHR46708">
    <property type="entry name" value="TENASCIN"/>
    <property type="match status" value="1"/>
</dbReference>
<evidence type="ECO:0000313" key="5">
    <source>
        <dbReference type="Proteomes" id="UP000184465"/>
    </source>
</evidence>
<keyword evidence="1" id="KW-0677">Repeat</keyword>
<evidence type="ECO:0000259" key="3">
    <source>
        <dbReference type="SMART" id="SM00060"/>
    </source>
</evidence>
<feature type="domain" description="Fibronectin type-III" evidence="3">
    <location>
        <begin position="152"/>
        <end position="223"/>
    </location>
</feature>
<organism evidence="4 5">
    <name type="scientific">Paramaledivibacter caminithermalis (strain DSM 15212 / CIP 107654 / DViRD3)</name>
    <name type="common">Clostridium caminithermale</name>
    <dbReference type="NCBI Taxonomy" id="1121301"/>
    <lineage>
        <taxon>Bacteria</taxon>
        <taxon>Bacillati</taxon>
        <taxon>Bacillota</taxon>
        <taxon>Clostridia</taxon>
        <taxon>Peptostreptococcales</taxon>
        <taxon>Caminicellaceae</taxon>
        <taxon>Paramaledivibacter</taxon>
    </lineage>
</organism>
<dbReference type="Gene3D" id="2.60.40.10">
    <property type="entry name" value="Immunoglobulins"/>
    <property type="match status" value="3"/>
</dbReference>
<dbReference type="InterPro" id="IPR050991">
    <property type="entry name" value="ECM_Regulatory_Proteins"/>
</dbReference>
<dbReference type="SUPFAM" id="SSF49265">
    <property type="entry name" value="Fibronectin type III"/>
    <property type="match status" value="2"/>
</dbReference>
<evidence type="ECO:0000313" key="4">
    <source>
        <dbReference type="EMBL" id="SHJ54308.1"/>
    </source>
</evidence>
<keyword evidence="5" id="KW-1185">Reference proteome</keyword>
<dbReference type="OrthoDB" id="1936882at2"/>
<protein>
    <recommendedName>
        <fullName evidence="3">Fibronectin type-III domain-containing protein</fullName>
    </recommendedName>
</protein>
<feature type="domain" description="Fibronectin type-III" evidence="3">
    <location>
        <begin position="238"/>
        <end position="308"/>
    </location>
</feature>
<dbReference type="EMBL" id="FRAG01000002">
    <property type="protein sequence ID" value="SHJ54308.1"/>
    <property type="molecule type" value="Genomic_DNA"/>
</dbReference>
<proteinExistence type="predicted"/>
<feature type="domain" description="Fibronectin type-III" evidence="3">
    <location>
        <begin position="325"/>
        <end position="395"/>
    </location>
</feature>
<dbReference type="AlphaFoldDB" id="A0A1M6K5T1"/>
<keyword evidence="2" id="KW-0472">Membrane</keyword>
<name>A0A1M6K5T1_PARC5</name>
<dbReference type="RefSeq" id="WP_073146590.1">
    <property type="nucleotide sequence ID" value="NZ_FRAG01000002.1"/>
</dbReference>
<evidence type="ECO:0000256" key="1">
    <source>
        <dbReference type="ARBA" id="ARBA00022737"/>
    </source>
</evidence>
<dbReference type="InterPro" id="IPR003961">
    <property type="entry name" value="FN3_dom"/>
</dbReference>
<dbReference type="Proteomes" id="UP000184465">
    <property type="component" value="Unassembled WGS sequence"/>
</dbReference>
<dbReference type="CDD" id="cd00063">
    <property type="entry name" value="FN3"/>
    <property type="match status" value="2"/>
</dbReference>
<dbReference type="STRING" id="1121301.SAMN02745912_00276"/>
<dbReference type="PANTHER" id="PTHR46708:SF2">
    <property type="entry name" value="FIBRONECTIN TYPE-III DOMAIN-CONTAINING PROTEIN"/>
    <property type="match status" value="1"/>
</dbReference>
<dbReference type="InterPro" id="IPR036116">
    <property type="entry name" value="FN3_sf"/>
</dbReference>
<keyword evidence="2" id="KW-0812">Transmembrane</keyword>
<gene>
    <name evidence="4" type="ORF">SAMN02745912_00276</name>
</gene>
<keyword evidence="2" id="KW-1133">Transmembrane helix</keyword>
<dbReference type="InterPro" id="IPR013783">
    <property type="entry name" value="Ig-like_fold"/>
</dbReference>
<accession>A0A1M6K5T1</accession>
<reference evidence="4 5" key="1">
    <citation type="submission" date="2016-11" db="EMBL/GenBank/DDBJ databases">
        <authorList>
            <person name="Jaros S."/>
            <person name="Januszkiewicz K."/>
            <person name="Wedrychowicz H."/>
        </authorList>
    </citation>
    <scope>NUCLEOTIDE SEQUENCE [LARGE SCALE GENOMIC DNA]</scope>
    <source>
        <strain evidence="4 5">DSM 15212</strain>
    </source>
</reference>
<feature type="transmembrane region" description="Helical" evidence="2">
    <location>
        <begin position="524"/>
        <end position="544"/>
    </location>
</feature>